<dbReference type="EC" id="3.4.21.-" evidence="7"/>
<feature type="signal peptide" evidence="7">
    <location>
        <begin position="1"/>
        <end position="24"/>
    </location>
</feature>
<evidence type="ECO:0000256" key="2">
    <source>
        <dbReference type="ARBA" id="ARBA00022670"/>
    </source>
</evidence>
<dbReference type="InterPro" id="IPR043504">
    <property type="entry name" value="Peptidase_S1_PA_chymotrypsin"/>
</dbReference>
<evidence type="ECO:0000256" key="5">
    <source>
        <dbReference type="ARBA" id="ARBA00022825"/>
    </source>
</evidence>
<comment type="caution">
    <text evidence="9">The sequence shown here is derived from an EMBL/GenBank/DDBJ whole genome shotgun (WGS) entry which is preliminary data.</text>
</comment>
<sequence length="333" mass="37172">MKRLVFVFSLLFFVLFSPSISIFAEEHDDTLNTPDTTKEINYIEYDLEKQEKSIIRVEDTTNLGNKPFEYQGKQGNGEMEKINLDDIIDKSKPIIDPLTGEEIDKRVTPFSIIGDDGRYQVQNTSIMPYRALTYIQFDSLFSSSICSGGVIADELVVTNAHCISNSILRGTVIPGMNNTQFAYGAYNVTHIIVPEEYSETNASEYDYAILRVAPDENGNLIGDRAGVLSWKEAGTIEDNTLLKTYGYPGDKMDETNQISLWGMEGRSRLSDPSLLFYDMDTSNGQSGAPVLNSSNQMIGVHNAGYTFTNGDQLNGGPKIRRHFTNLFNSIVIQ</sequence>
<dbReference type="InterPro" id="IPR001254">
    <property type="entry name" value="Trypsin_dom"/>
</dbReference>
<dbReference type="PROSITE" id="PS50240">
    <property type="entry name" value="TRYPSIN_DOM"/>
    <property type="match status" value="1"/>
</dbReference>
<dbReference type="PRINTS" id="PR00839">
    <property type="entry name" value="V8PROTEASE"/>
</dbReference>
<evidence type="ECO:0000256" key="7">
    <source>
        <dbReference type="RuleBase" id="RU004296"/>
    </source>
</evidence>
<dbReference type="SUPFAM" id="SSF50494">
    <property type="entry name" value="Trypsin-like serine proteases"/>
    <property type="match status" value="1"/>
</dbReference>
<feature type="active site" description="Charge relay system" evidence="6">
    <location>
        <position position="206"/>
    </location>
</feature>
<comment type="similarity">
    <text evidence="1 7">Belongs to the peptidase S1B family.</text>
</comment>
<organism evidence="9 10">
    <name type="scientific">Ornithinibacillus caprae</name>
    <dbReference type="NCBI Taxonomy" id="2678566"/>
    <lineage>
        <taxon>Bacteria</taxon>
        <taxon>Bacillati</taxon>
        <taxon>Bacillota</taxon>
        <taxon>Bacilli</taxon>
        <taxon>Bacillales</taxon>
        <taxon>Bacillaceae</taxon>
        <taxon>Ornithinibacillus</taxon>
    </lineage>
</organism>
<feature type="active site" description="Charge relay system" evidence="6">
    <location>
        <position position="286"/>
    </location>
</feature>
<keyword evidence="5 7" id="KW-0720">Serine protease</keyword>
<keyword evidence="10" id="KW-1185">Reference proteome</keyword>
<reference evidence="9 10" key="1">
    <citation type="submission" date="2019-11" db="EMBL/GenBank/DDBJ databases">
        <authorList>
            <person name="Li X."/>
        </authorList>
    </citation>
    <scope>NUCLEOTIDE SEQUENCE [LARGE SCALE GENOMIC DNA]</scope>
    <source>
        <strain evidence="9 10">L9</strain>
    </source>
</reference>
<name>A0A6N8FKC0_9BACI</name>
<dbReference type="Gene3D" id="2.40.10.10">
    <property type="entry name" value="Trypsin-like serine proteases"/>
    <property type="match status" value="2"/>
</dbReference>
<dbReference type="GO" id="GO:0004252">
    <property type="term" value="F:serine-type endopeptidase activity"/>
    <property type="evidence" value="ECO:0007669"/>
    <property type="project" value="InterPro"/>
</dbReference>
<dbReference type="Proteomes" id="UP000469125">
    <property type="component" value="Unassembled WGS sequence"/>
</dbReference>
<dbReference type="PANTHER" id="PTHR15462:SF8">
    <property type="entry name" value="SERINE PROTEASE"/>
    <property type="match status" value="1"/>
</dbReference>
<dbReference type="PANTHER" id="PTHR15462">
    <property type="entry name" value="SERINE PROTEASE"/>
    <property type="match status" value="1"/>
</dbReference>
<dbReference type="InterPro" id="IPR009003">
    <property type="entry name" value="Peptidase_S1_PA"/>
</dbReference>
<dbReference type="InterPro" id="IPR050966">
    <property type="entry name" value="Glutamyl_endopeptidase"/>
</dbReference>
<dbReference type="GO" id="GO:0006508">
    <property type="term" value="P:proteolysis"/>
    <property type="evidence" value="ECO:0007669"/>
    <property type="project" value="UniProtKB-KW"/>
</dbReference>
<dbReference type="AlphaFoldDB" id="A0A6N8FKC0"/>
<keyword evidence="2 7" id="KW-0645">Protease</keyword>
<evidence type="ECO:0000256" key="6">
    <source>
        <dbReference type="PIRSR" id="PIRSR608256-1"/>
    </source>
</evidence>
<evidence type="ECO:0000256" key="1">
    <source>
        <dbReference type="ARBA" id="ARBA00008764"/>
    </source>
</evidence>
<evidence type="ECO:0000313" key="10">
    <source>
        <dbReference type="Proteomes" id="UP000469125"/>
    </source>
</evidence>
<gene>
    <name evidence="9" type="ORF">GMD78_07470</name>
</gene>
<dbReference type="Pfam" id="PF00089">
    <property type="entry name" value="Trypsin"/>
    <property type="match status" value="1"/>
</dbReference>
<accession>A0A6N8FKC0</accession>
<evidence type="ECO:0000313" key="9">
    <source>
        <dbReference type="EMBL" id="MUK88229.1"/>
    </source>
</evidence>
<dbReference type="EMBL" id="WOCA01000004">
    <property type="protein sequence ID" value="MUK88229.1"/>
    <property type="molecule type" value="Genomic_DNA"/>
</dbReference>
<keyword evidence="4 7" id="KW-0378">Hydrolase</keyword>
<feature type="domain" description="Peptidase S1" evidence="8">
    <location>
        <begin position="112"/>
        <end position="333"/>
    </location>
</feature>
<evidence type="ECO:0000256" key="3">
    <source>
        <dbReference type="ARBA" id="ARBA00022729"/>
    </source>
</evidence>
<evidence type="ECO:0000259" key="8">
    <source>
        <dbReference type="PROSITE" id="PS50240"/>
    </source>
</evidence>
<dbReference type="InterPro" id="IPR008256">
    <property type="entry name" value="Peptidase_S1B"/>
</dbReference>
<keyword evidence="3 7" id="KW-0732">Signal</keyword>
<feature type="active site" description="Charge relay system" evidence="6">
    <location>
        <position position="161"/>
    </location>
</feature>
<evidence type="ECO:0000256" key="4">
    <source>
        <dbReference type="ARBA" id="ARBA00022801"/>
    </source>
</evidence>
<feature type="chain" id="PRO_5027140907" description="Serine protease" evidence="7">
    <location>
        <begin position="25"/>
        <end position="333"/>
    </location>
</feature>
<proteinExistence type="inferred from homology"/>
<dbReference type="RefSeq" id="WP_155668210.1">
    <property type="nucleotide sequence ID" value="NZ_WOCA01000004.1"/>
</dbReference>
<protein>
    <recommendedName>
        <fullName evidence="7">Serine protease</fullName>
        <ecNumber evidence="7">3.4.21.-</ecNumber>
    </recommendedName>
</protein>